<dbReference type="Gene3D" id="1.10.4100.10">
    <property type="entry name" value="2-methylcitrate dehydratase PrpD"/>
    <property type="match status" value="1"/>
</dbReference>
<organism evidence="4 5">
    <name type="scientific">Pseudonocardia adelaidensis</name>
    <dbReference type="NCBI Taxonomy" id="648754"/>
    <lineage>
        <taxon>Bacteria</taxon>
        <taxon>Bacillati</taxon>
        <taxon>Actinomycetota</taxon>
        <taxon>Actinomycetes</taxon>
        <taxon>Pseudonocardiales</taxon>
        <taxon>Pseudonocardiaceae</taxon>
        <taxon>Pseudonocardia</taxon>
    </lineage>
</organism>
<dbReference type="Pfam" id="PF03972">
    <property type="entry name" value="MmgE_PrpD_N"/>
    <property type="match status" value="1"/>
</dbReference>
<keyword evidence="5" id="KW-1185">Reference proteome</keyword>
<evidence type="ECO:0000259" key="2">
    <source>
        <dbReference type="Pfam" id="PF03972"/>
    </source>
</evidence>
<feature type="domain" description="MmgE/PrpD N-terminal" evidence="2">
    <location>
        <begin position="26"/>
        <end position="231"/>
    </location>
</feature>
<sequence length="438" mass="45717">MTGTGALARGVSAAIGQAVTLFPGPLAEPVRRHALHVVADTVGVSLGGGRTPEMTRLREAQLPGVAAPGATVLAPGAPPTTAEEAAFLNATAGSFLELDEGMRPTGHPGMHIVPAALAAAEVAHRSGAELLTAVVAGYEVAARLLTAFRLTPPTHPHGHLAGVGAAVAVALLLEEDPQAVAAIAATTPNVPVWNACYEGATARNTAMGLAAQNALRAVRLHRAGFRGSPESVGALFGQVTGKAVAADALTAELDPASPAILRNYFKRHSACALTHGAIDAVLSLPAVPVDEISAVEVRTVTNNLKLDRQAAPNDLSARFSLPYAVAATLLTRASEVSTFDYRPPVAELARRVRVTVDPELERQWPRHSPTRVVVHAGERLEASVSDPRGHHHDPLTADELRAKFLALADAPGPQLWDRLIGLDREPDVARVLEPLRDA</sequence>
<dbReference type="InterPro" id="IPR005656">
    <property type="entry name" value="MmgE_PrpD"/>
</dbReference>
<dbReference type="EMBL" id="BAABJO010000018">
    <property type="protein sequence ID" value="GAA5128414.1"/>
    <property type="molecule type" value="Genomic_DNA"/>
</dbReference>
<evidence type="ECO:0000313" key="5">
    <source>
        <dbReference type="Proteomes" id="UP001500804"/>
    </source>
</evidence>
<gene>
    <name evidence="4" type="ORF">GCM10023320_47310</name>
</gene>
<dbReference type="RefSeq" id="WP_345607488.1">
    <property type="nucleotide sequence ID" value="NZ_BAABJO010000018.1"/>
</dbReference>
<dbReference type="InterPro" id="IPR042183">
    <property type="entry name" value="MmgE/PrpD_sf_1"/>
</dbReference>
<dbReference type="InterPro" id="IPR045337">
    <property type="entry name" value="MmgE_PrpD_C"/>
</dbReference>
<evidence type="ECO:0000256" key="1">
    <source>
        <dbReference type="ARBA" id="ARBA00006174"/>
    </source>
</evidence>
<evidence type="ECO:0000313" key="4">
    <source>
        <dbReference type="EMBL" id="GAA5128414.1"/>
    </source>
</evidence>
<dbReference type="Pfam" id="PF19305">
    <property type="entry name" value="MmgE_PrpD_C"/>
    <property type="match status" value="1"/>
</dbReference>
<proteinExistence type="inferred from homology"/>
<comment type="similarity">
    <text evidence="1">Belongs to the PrpD family.</text>
</comment>
<dbReference type="InterPro" id="IPR045336">
    <property type="entry name" value="MmgE_PrpD_N"/>
</dbReference>
<feature type="domain" description="MmgE/PrpD C-terminal" evidence="3">
    <location>
        <begin position="268"/>
        <end position="409"/>
    </location>
</feature>
<dbReference type="Proteomes" id="UP001500804">
    <property type="component" value="Unassembled WGS sequence"/>
</dbReference>
<dbReference type="Gene3D" id="3.30.1330.120">
    <property type="entry name" value="2-methylcitrate dehydratase PrpD"/>
    <property type="match status" value="1"/>
</dbReference>
<comment type="caution">
    <text evidence="4">The sequence shown here is derived from an EMBL/GenBank/DDBJ whole genome shotgun (WGS) entry which is preliminary data.</text>
</comment>
<dbReference type="InterPro" id="IPR036148">
    <property type="entry name" value="MmgE/PrpD_sf"/>
</dbReference>
<evidence type="ECO:0000259" key="3">
    <source>
        <dbReference type="Pfam" id="PF19305"/>
    </source>
</evidence>
<protein>
    <submittedName>
        <fullName evidence="4">MmgE/PrpD family protein</fullName>
    </submittedName>
</protein>
<dbReference type="SUPFAM" id="SSF103378">
    <property type="entry name" value="2-methylcitrate dehydratase PrpD"/>
    <property type="match status" value="1"/>
</dbReference>
<name>A0ABP9NN88_9PSEU</name>
<reference evidence="5" key="1">
    <citation type="journal article" date="2019" name="Int. J. Syst. Evol. Microbiol.">
        <title>The Global Catalogue of Microorganisms (GCM) 10K type strain sequencing project: providing services to taxonomists for standard genome sequencing and annotation.</title>
        <authorList>
            <consortium name="The Broad Institute Genomics Platform"/>
            <consortium name="The Broad Institute Genome Sequencing Center for Infectious Disease"/>
            <person name="Wu L."/>
            <person name="Ma J."/>
        </authorList>
    </citation>
    <scope>NUCLEOTIDE SEQUENCE [LARGE SCALE GENOMIC DNA]</scope>
    <source>
        <strain evidence="5">JCM 18302</strain>
    </source>
</reference>
<dbReference type="PANTHER" id="PTHR16943:SF8">
    <property type="entry name" value="2-METHYLCITRATE DEHYDRATASE"/>
    <property type="match status" value="1"/>
</dbReference>
<accession>A0ABP9NN88</accession>
<dbReference type="PANTHER" id="PTHR16943">
    <property type="entry name" value="2-METHYLCITRATE DEHYDRATASE-RELATED"/>
    <property type="match status" value="1"/>
</dbReference>
<dbReference type="InterPro" id="IPR042188">
    <property type="entry name" value="MmgE/PrpD_sf_2"/>
</dbReference>